<evidence type="ECO:0000313" key="1">
    <source>
        <dbReference type="EMBL" id="KAJ0177657.1"/>
    </source>
</evidence>
<proteinExistence type="predicted"/>
<dbReference type="EMBL" id="CM034397">
    <property type="protein sequence ID" value="KAJ0177657.1"/>
    <property type="molecule type" value="Genomic_DNA"/>
</dbReference>
<organism evidence="1 2">
    <name type="scientific">Dendrolimus kikuchii</name>
    <dbReference type="NCBI Taxonomy" id="765133"/>
    <lineage>
        <taxon>Eukaryota</taxon>
        <taxon>Metazoa</taxon>
        <taxon>Ecdysozoa</taxon>
        <taxon>Arthropoda</taxon>
        <taxon>Hexapoda</taxon>
        <taxon>Insecta</taxon>
        <taxon>Pterygota</taxon>
        <taxon>Neoptera</taxon>
        <taxon>Endopterygota</taxon>
        <taxon>Lepidoptera</taxon>
        <taxon>Glossata</taxon>
        <taxon>Ditrysia</taxon>
        <taxon>Bombycoidea</taxon>
        <taxon>Lasiocampidae</taxon>
        <taxon>Dendrolimus</taxon>
    </lineage>
</organism>
<name>A0ACC1D289_9NEOP</name>
<sequence length="107" mass="12464">MLNGYTYCKHHMLKSGRRWQCTKSFQKCLAYLIIDHNELLVIDNYTFFKRGTIRNGGSRYTCSCTFSKGCKAYVHVSSDDIILFSNTEHCHEPMNYMKISDGSYIKV</sequence>
<reference evidence="1 2" key="1">
    <citation type="journal article" date="2021" name="Front. Genet.">
        <title>Chromosome-Level Genome Assembly Reveals Significant Gene Expansion in the Toll and IMD Signaling Pathways of Dendrolimus kikuchii.</title>
        <authorList>
            <person name="Zhou J."/>
            <person name="Wu P."/>
            <person name="Xiong Z."/>
            <person name="Liu N."/>
            <person name="Zhao N."/>
            <person name="Ji M."/>
            <person name="Qiu Y."/>
            <person name="Yang B."/>
        </authorList>
    </citation>
    <scope>NUCLEOTIDE SEQUENCE [LARGE SCALE GENOMIC DNA]</scope>
    <source>
        <strain evidence="1">Ann1</strain>
    </source>
</reference>
<dbReference type="Proteomes" id="UP000824533">
    <property type="component" value="Linkage Group LG11"/>
</dbReference>
<evidence type="ECO:0000313" key="2">
    <source>
        <dbReference type="Proteomes" id="UP000824533"/>
    </source>
</evidence>
<keyword evidence="2" id="KW-1185">Reference proteome</keyword>
<comment type="caution">
    <text evidence="1">The sequence shown here is derived from an EMBL/GenBank/DDBJ whole genome shotgun (WGS) entry which is preliminary data.</text>
</comment>
<accession>A0ACC1D289</accession>
<gene>
    <name evidence="1" type="ORF">K1T71_006530</name>
</gene>
<protein>
    <submittedName>
        <fullName evidence="1">Uncharacterized protein</fullName>
    </submittedName>
</protein>